<evidence type="ECO:0000313" key="5">
    <source>
        <dbReference type="EMBL" id="KAH3822385.1"/>
    </source>
</evidence>
<evidence type="ECO:0000313" key="6">
    <source>
        <dbReference type="Proteomes" id="UP000828390"/>
    </source>
</evidence>
<evidence type="ECO:0000256" key="3">
    <source>
        <dbReference type="ARBA" id="ARBA00023180"/>
    </source>
</evidence>
<dbReference type="PANTHER" id="PTHR11475:SF4">
    <property type="entry name" value="CHORION PEROXIDASE"/>
    <property type="match status" value="1"/>
</dbReference>
<accession>A0A9D4GSQ1</accession>
<dbReference type="EMBL" id="JAIWYP010000005">
    <property type="protein sequence ID" value="KAH3822385.1"/>
    <property type="molecule type" value="Genomic_DNA"/>
</dbReference>
<reference evidence="5" key="2">
    <citation type="submission" date="2020-11" db="EMBL/GenBank/DDBJ databases">
        <authorList>
            <person name="McCartney M.A."/>
            <person name="Auch B."/>
            <person name="Kono T."/>
            <person name="Mallez S."/>
            <person name="Becker A."/>
            <person name="Gohl D.M."/>
            <person name="Silverstein K.A.T."/>
            <person name="Koren S."/>
            <person name="Bechman K.B."/>
            <person name="Herman A."/>
            <person name="Abrahante J.E."/>
            <person name="Garbe J."/>
        </authorList>
    </citation>
    <scope>NUCLEOTIDE SEQUENCE</scope>
    <source>
        <strain evidence="5">Duluth1</strain>
        <tissue evidence="5">Whole animal</tissue>
    </source>
</reference>
<keyword evidence="6" id="KW-1185">Reference proteome</keyword>
<comment type="subcellular location">
    <subcellularLocation>
        <location evidence="1">Secreted</location>
    </subcellularLocation>
</comment>
<name>A0A9D4GSQ1_DREPO</name>
<dbReference type="GO" id="GO:0020037">
    <property type="term" value="F:heme binding"/>
    <property type="evidence" value="ECO:0007669"/>
    <property type="project" value="InterPro"/>
</dbReference>
<dbReference type="Proteomes" id="UP000828390">
    <property type="component" value="Unassembled WGS sequence"/>
</dbReference>
<dbReference type="Pfam" id="PF03098">
    <property type="entry name" value="An_peroxidase"/>
    <property type="match status" value="1"/>
</dbReference>
<dbReference type="InterPro" id="IPR010255">
    <property type="entry name" value="Haem_peroxidase_sf"/>
</dbReference>
<evidence type="ECO:0000256" key="1">
    <source>
        <dbReference type="ARBA" id="ARBA00004613"/>
    </source>
</evidence>
<dbReference type="GO" id="GO:0005576">
    <property type="term" value="C:extracellular region"/>
    <property type="evidence" value="ECO:0007669"/>
    <property type="project" value="UniProtKB-SubCell"/>
</dbReference>
<sequence length="99" mass="10669">MSVKRSAGVLCNSTALHGGMLQRQQKNDLTSFVDASNVYGSSDQLLTSLRNGTTPFLKVTQGRDGPRLPDGDDSNAVPTHPTGFIVVLPVINVSMEFRH</sequence>
<proteinExistence type="predicted"/>
<dbReference type="PROSITE" id="PS50292">
    <property type="entry name" value="PEROXIDASE_3"/>
    <property type="match status" value="1"/>
</dbReference>
<gene>
    <name evidence="5" type="ORF">DPMN_124163</name>
</gene>
<dbReference type="Gene3D" id="1.10.640.10">
    <property type="entry name" value="Haem peroxidase domain superfamily, animal type"/>
    <property type="match status" value="1"/>
</dbReference>
<dbReference type="SUPFAM" id="SSF48113">
    <property type="entry name" value="Heme-dependent peroxidases"/>
    <property type="match status" value="1"/>
</dbReference>
<dbReference type="PANTHER" id="PTHR11475">
    <property type="entry name" value="OXIDASE/PEROXIDASE"/>
    <property type="match status" value="1"/>
</dbReference>
<reference evidence="5" key="1">
    <citation type="journal article" date="2019" name="bioRxiv">
        <title>The Genome of the Zebra Mussel, Dreissena polymorpha: A Resource for Invasive Species Research.</title>
        <authorList>
            <person name="McCartney M.A."/>
            <person name="Auch B."/>
            <person name="Kono T."/>
            <person name="Mallez S."/>
            <person name="Zhang Y."/>
            <person name="Obille A."/>
            <person name="Becker A."/>
            <person name="Abrahante J.E."/>
            <person name="Garbe J."/>
            <person name="Badalamenti J.P."/>
            <person name="Herman A."/>
            <person name="Mangelson H."/>
            <person name="Liachko I."/>
            <person name="Sullivan S."/>
            <person name="Sone E.D."/>
            <person name="Koren S."/>
            <person name="Silverstein K.A.T."/>
            <person name="Beckman K.B."/>
            <person name="Gohl D.M."/>
        </authorList>
    </citation>
    <scope>NUCLEOTIDE SEQUENCE</scope>
    <source>
        <strain evidence="5">Duluth1</strain>
        <tissue evidence="5">Whole animal</tissue>
    </source>
</reference>
<keyword evidence="3" id="KW-0325">Glycoprotein</keyword>
<protein>
    <submittedName>
        <fullName evidence="5">Uncharacterized protein</fullName>
    </submittedName>
</protein>
<feature type="region of interest" description="Disordered" evidence="4">
    <location>
        <begin position="56"/>
        <end position="76"/>
    </location>
</feature>
<comment type="caution">
    <text evidence="5">The sequence shown here is derived from an EMBL/GenBank/DDBJ whole genome shotgun (WGS) entry which is preliminary data.</text>
</comment>
<dbReference type="AlphaFoldDB" id="A0A9D4GSQ1"/>
<evidence type="ECO:0000256" key="2">
    <source>
        <dbReference type="ARBA" id="ARBA00022525"/>
    </source>
</evidence>
<dbReference type="InterPro" id="IPR019791">
    <property type="entry name" value="Haem_peroxidase_animal"/>
</dbReference>
<evidence type="ECO:0000256" key="4">
    <source>
        <dbReference type="SAM" id="MobiDB-lite"/>
    </source>
</evidence>
<dbReference type="GO" id="GO:0004601">
    <property type="term" value="F:peroxidase activity"/>
    <property type="evidence" value="ECO:0007669"/>
    <property type="project" value="InterPro"/>
</dbReference>
<dbReference type="InterPro" id="IPR037120">
    <property type="entry name" value="Haem_peroxidase_sf_animal"/>
</dbReference>
<keyword evidence="2" id="KW-0964">Secreted</keyword>
<organism evidence="5 6">
    <name type="scientific">Dreissena polymorpha</name>
    <name type="common">Zebra mussel</name>
    <name type="synonym">Mytilus polymorpha</name>
    <dbReference type="NCBI Taxonomy" id="45954"/>
    <lineage>
        <taxon>Eukaryota</taxon>
        <taxon>Metazoa</taxon>
        <taxon>Spiralia</taxon>
        <taxon>Lophotrochozoa</taxon>
        <taxon>Mollusca</taxon>
        <taxon>Bivalvia</taxon>
        <taxon>Autobranchia</taxon>
        <taxon>Heteroconchia</taxon>
        <taxon>Euheterodonta</taxon>
        <taxon>Imparidentia</taxon>
        <taxon>Neoheterodontei</taxon>
        <taxon>Myida</taxon>
        <taxon>Dreissenoidea</taxon>
        <taxon>Dreissenidae</taxon>
        <taxon>Dreissena</taxon>
    </lineage>
</organism>
<dbReference type="GO" id="GO:0006979">
    <property type="term" value="P:response to oxidative stress"/>
    <property type="evidence" value="ECO:0007669"/>
    <property type="project" value="InterPro"/>
</dbReference>